<gene>
    <name evidence="2" type="ORF">D7S89_05360</name>
</gene>
<feature type="domain" description="Endoribonuclease L-PSP/chorismate mutase-like" evidence="1">
    <location>
        <begin position="6"/>
        <end position="134"/>
    </location>
</feature>
<dbReference type="PANTHER" id="PTHR43760">
    <property type="entry name" value="ENDORIBONUCLEASE-RELATED"/>
    <property type="match status" value="1"/>
</dbReference>
<evidence type="ECO:0000259" key="1">
    <source>
        <dbReference type="Pfam" id="PF14588"/>
    </source>
</evidence>
<proteinExistence type="predicted"/>
<sequence length="157" mass="17081">MITMDSKLRELGIELPAVVPPPGSFLPYVISGNYLYLSGKGAPRRHLHPGQTVPKVGREVSTKEASIYAREIGIYFLALIKEALGSLDRVEQVVKVLGMVNAVEDFTEHTEVINGCSDLLVQVFGARGQHTRSAVGVKSLPKGFAVEIEAKVEIRNP</sequence>
<dbReference type="InterPro" id="IPR035959">
    <property type="entry name" value="RutC-like_sf"/>
</dbReference>
<dbReference type="PANTHER" id="PTHR43760:SF1">
    <property type="entry name" value="ENDORIBONUCLEASE L-PSP_CHORISMATE MUTASE-LIKE DOMAIN-CONTAINING PROTEIN"/>
    <property type="match status" value="1"/>
</dbReference>
<evidence type="ECO:0000313" key="3">
    <source>
        <dbReference type="Proteomes" id="UP000280434"/>
    </source>
</evidence>
<comment type="caution">
    <text evidence="2">The sequence shown here is derived from an EMBL/GenBank/DDBJ whole genome shotgun (WGS) entry which is preliminary data.</text>
</comment>
<dbReference type="CDD" id="cd02199">
    <property type="entry name" value="YjgF_YER057c_UK114_like_1"/>
    <property type="match status" value="1"/>
</dbReference>
<dbReference type="EMBL" id="RBZV01000002">
    <property type="protein sequence ID" value="RKP50535.1"/>
    <property type="molecule type" value="Genomic_DNA"/>
</dbReference>
<keyword evidence="3" id="KW-1185">Reference proteome</keyword>
<reference evidence="2 3" key="1">
    <citation type="submission" date="2018-10" db="EMBL/GenBank/DDBJ databases">
        <title>Paraburkholderia sp. 7MK8-2, isolated from soil.</title>
        <authorList>
            <person name="Gao Z.-H."/>
            <person name="Qiu L.-H."/>
        </authorList>
    </citation>
    <scope>NUCLEOTIDE SEQUENCE [LARGE SCALE GENOMIC DNA]</scope>
    <source>
        <strain evidence="2 3">7MK8-2</strain>
    </source>
</reference>
<protein>
    <submittedName>
        <fullName evidence="2">RidA family protein</fullName>
    </submittedName>
</protein>
<dbReference type="AlphaFoldDB" id="A0A494XIH0"/>
<dbReference type="SUPFAM" id="SSF55298">
    <property type="entry name" value="YjgF-like"/>
    <property type="match status" value="1"/>
</dbReference>
<evidence type="ECO:0000313" key="2">
    <source>
        <dbReference type="EMBL" id="RKP50535.1"/>
    </source>
</evidence>
<dbReference type="InterPro" id="IPR013813">
    <property type="entry name" value="Endoribo_LPSP/chorism_mut-like"/>
</dbReference>
<dbReference type="Pfam" id="PF14588">
    <property type="entry name" value="YjgF_endoribonc"/>
    <property type="match status" value="1"/>
</dbReference>
<dbReference type="Gene3D" id="3.30.1330.40">
    <property type="entry name" value="RutC-like"/>
    <property type="match status" value="1"/>
</dbReference>
<dbReference type="OrthoDB" id="9806350at2"/>
<accession>A0A494XIH0</accession>
<organism evidence="2 3">
    <name type="scientific">Trinickia fusca</name>
    <dbReference type="NCBI Taxonomy" id="2419777"/>
    <lineage>
        <taxon>Bacteria</taxon>
        <taxon>Pseudomonadati</taxon>
        <taxon>Pseudomonadota</taxon>
        <taxon>Betaproteobacteria</taxon>
        <taxon>Burkholderiales</taxon>
        <taxon>Burkholderiaceae</taxon>
        <taxon>Trinickia</taxon>
    </lineage>
</organism>
<dbReference type="Proteomes" id="UP000280434">
    <property type="component" value="Unassembled WGS sequence"/>
</dbReference>
<name>A0A494XIH0_9BURK</name>